<dbReference type="EMBL" id="AWXR01000041">
    <property type="protein sequence ID" value="ERM81759.1"/>
    <property type="molecule type" value="Genomic_DNA"/>
</dbReference>
<evidence type="ECO:0000256" key="3">
    <source>
        <dbReference type="ARBA" id="ARBA00022692"/>
    </source>
</evidence>
<dbReference type="Gene3D" id="1.20.144.10">
    <property type="entry name" value="Phosphatidic acid phosphatase type 2/haloperoxidase"/>
    <property type="match status" value="1"/>
</dbReference>
<dbReference type="GO" id="GO:0005886">
    <property type="term" value="C:plasma membrane"/>
    <property type="evidence" value="ECO:0007669"/>
    <property type="project" value="UniProtKB-SubCell"/>
</dbReference>
<proteinExistence type="predicted"/>
<dbReference type="PANTHER" id="PTHR14969">
    <property type="entry name" value="SPHINGOSINE-1-PHOSPHATE PHOSPHOHYDROLASE"/>
    <property type="match status" value="1"/>
</dbReference>
<dbReference type="SUPFAM" id="SSF48317">
    <property type="entry name" value="Acid phosphatase/Vanadium-dependent haloperoxidase"/>
    <property type="match status" value="1"/>
</dbReference>
<keyword evidence="5 7" id="KW-1133">Transmembrane helix</keyword>
<dbReference type="SMART" id="SM00014">
    <property type="entry name" value="acidPPc"/>
    <property type="match status" value="1"/>
</dbReference>
<evidence type="ECO:0000256" key="5">
    <source>
        <dbReference type="ARBA" id="ARBA00022989"/>
    </source>
</evidence>
<feature type="domain" description="Phosphatidic acid phosphatase type 2/haloperoxidase" evidence="8">
    <location>
        <begin position="76"/>
        <end position="194"/>
    </location>
</feature>
<feature type="transmembrane region" description="Helical" evidence="7">
    <location>
        <begin position="179"/>
        <end position="201"/>
    </location>
</feature>
<evidence type="ECO:0000256" key="1">
    <source>
        <dbReference type="ARBA" id="ARBA00004651"/>
    </source>
</evidence>
<keyword evidence="6 7" id="KW-0472">Membrane</keyword>
<sequence>MKRKKNRGLEFLWGAIVLLLLCSIPVFATPKGFLELQFNQFHNSFSDIVFLALTQLGDGIIFVPFVILFLFWKTSFSIFLILCGLFNTILVSLGKKLLFPGFPRPAEFFKGVDFYQVPGVNLYHWNSFPSGHTTTAFSICFAFSIIFSKHPKIQRMMLILAIGIGLSRVYLMQHFFGDIWMGAALGLVATLAAREVTLRYFSGKKLKKPFIKTKPASILSLRKRIILQQKLAG</sequence>
<dbReference type="CDD" id="cd01610">
    <property type="entry name" value="PAP2_like"/>
    <property type="match status" value="1"/>
</dbReference>
<evidence type="ECO:0000256" key="7">
    <source>
        <dbReference type="SAM" id="Phobius"/>
    </source>
</evidence>
<dbReference type="OrthoDB" id="9773582at2"/>
<organism evidence="9 10">
    <name type="scientific">Rhodonellum psychrophilum GCM71 = DSM 17998</name>
    <dbReference type="NCBI Taxonomy" id="1123057"/>
    <lineage>
        <taxon>Bacteria</taxon>
        <taxon>Pseudomonadati</taxon>
        <taxon>Bacteroidota</taxon>
        <taxon>Cytophagia</taxon>
        <taxon>Cytophagales</taxon>
        <taxon>Cytophagaceae</taxon>
        <taxon>Rhodonellum</taxon>
    </lineage>
</organism>
<feature type="transmembrane region" description="Helical" evidence="7">
    <location>
        <begin position="156"/>
        <end position="173"/>
    </location>
</feature>
<evidence type="ECO:0000256" key="4">
    <source>
        <dbReference type="ARBA" id="ARBA00022801"/>
    </source>
</evidence>
<feature type="transmembrane region" description="Helical" evidence="7">
    <location>
        <begin position="78"/>
        <end position="99"/>
    </location>
</feature>
<feature type="transmembrane region" description="Helical" evidence="7">
    <location>
        <begin position="48"/>
        <end position="71"/>
    </location>
</feature>
<dbReference type="Pfam" id="PF01569">
    <property type="entry name" value="PAP2"/>
    <property type="match status" value="1"/>
</dbReference>
<evidence type="ECO:0000256" key="2">
    <source>
        <dbReference type="ARBA" id="ARBA00022475"/>
    </source>
</evidence>
<gene>
    <name evidence="9" type="ORF">P872_19080</name>
</gene>
<feature type="transmembrane region" description="Helical" evidence="7">
    <location>
        <begin position="128"/>
        <end position="147"/>
    </location>
</feature>
<dbReference type="GO" id="GO:0016787">
    <property type="term" value="F:hydrolase activity"/>
    <property type="evidence" value="ECO:0007669"/>
    <property type="project" value="UniProtKB-KW"/>
</dbReference>
<evidence type="ECO:0000313" key="10">
    <source>
        <dbReference type="Proteomes" id="UP000016843"/>
    </source>
</evidence>
<dbReference type="InterPro" id="IPR000326">
    <property type="entry name" value="PAP2/HPO"/>
</dbReference>
<evidence type="ECO:0000259" key="8">
    <source>
        <dbReference type="SMART" id="SM00014"/>
    </source>
</evidence>
<dbReference type="InterPro" id="IPR036938">
    <property type="entry name" value="PAP2/HPO_sf"/>
</dbReference>
<comment type="subcellular location">
    <subcellularLocation>
        <location evidence="1">Cell membrane</location>
        <topology evidence="1">Multi-pass membrane protein</topology>
    </subcellularLocation>
</comment>
<keyword evidence="4" id="KW-0378">Hydrolase</keyword>
<comment type="caution">
    <text evidence="9">The sequence shown here is derived from an EMBL/GenBank/DDBJ whole genome shotgun (WGS) entry which is preliminary data.</text>
</comment>
<dbReference type="eggNOG" id="COG0671">
    <property type="taxonomic scope" value="Bacteria"/>
</dbReference>
<dbReference type="RefSeq" id="WP_019599784.1">
    <property type="nucleotide sequence ID" value="NZ_AWXR01000041.1"/>
</dbReference>
<evidence type="ECO:0000313" key="9">
    <source>
        <dbReference type="EMBL" id="ERM81759.1"/>
    </source>
</evidence>
<name>U5BW20_9BACT</name>
<dbReference type="Proteomes" id="UP000016843">
    <property type="component" value="Unassembled WGS sequence"/>
</dbReference>
<dbReference type="PANTHER" id="PTHR14969:SF62">
    <property type="entry name" value="DECAPRENYLPHOSPHORYL-5-PHOSPHORIBOSE PHOSPHATASE RV3807C-RELATED"/>
    <property type="match status" value="1"/>
</dbReference>
<accession>U5BW20</accession>
<protein>
    <recommendedName>
        <fullName evidence="8">Phosphatidic acid phosphatase type 2/haloperoxidase domain-containing protein</fullName>
    </recommendedName>
</protein>
<keyword evidence="3 7" id="KW-0812">Transmembrane</keyword>
<keyword evidence="10" id="KW-1185">Reference proteome</keyword>
<keyword evidence="2" id="KW-1003">Cell membrane</keyword>
<reference evidence="9 10" key="1">
    <citation type="journal article" date="2013" name="Genome Announc.">
        <title>Draft Genome Sequence of the Psychrophilic and Alkaliphilic Rhodonellum psychrophilum Strain GCM71T.</title>
        <authorList>
            <person name="Hauptmann A.L."/>
            <person name="Glaring M.A."/>
            <person name="Hallin P.F."/>
            <person name="Prieme A."/>
            <person name="Stougaard P."/>
        </authorList>
    </citation>
    <scope>NUCLEOTIDE SEQUENCE [LARGE SCALE GENOMIC DNA]</scope>
    <source>
        <strain evidence="9 10">GCM71</strain>
    </source>
</reference>
<dbReference type="AlphaFoldDB" id="U5BW20"/>
<evidence type="ECO:0000256" key="6">
    <source>
        <dbReference type="ARBA" id="ARBA00023136"/>
    </source>
</evidence>